<feature type="compositionally biased region" description="Low complexity" evidence="1">
    <location>
        <begin position="481"/>
        <end position="494"/>
    </location>
</feature>
<protein>
    <recommendedName>
        <fullName evidence="5">LisH domain-containing protein</fullName>
    </recommendedName>
</protein>
<dbReference type="Proteomes" id="UP000004994">
    <property type="component" value="Chromosome 9"/>
</dbReference>
<feature type="compositionally biased region" description="Polar residues" evidence="1">
    <location>
        <begin position="262"/>
        <end position="333"/>
    </location>
</feature>
<dbReference type="OMA" id="NANMSSK"/>
<proteinExistence type="predicted"/>
<feature type="region of interest" description="Disordered" evidence="1">
    <location>
        <begin position="217"/>
        <end position="341"/>
    </location>
</feature>
<dbReference type="PaxDb" id="4081-Solyc09g011820.2.1"/>
<dbReference type="PANTHER" id="PTHR35117:SF1">
    <property type="entry name" value="MYOSIN-M HEAVY PROTEIN"/>
    <property type="match status" value="1"/>
</dbReference>
<gene>
    <name evidence="3" type="primary">LOC101248040</name>
</gene>
<dbReference type="KEGG" id="sly:101248040"/>
<dbReference type="STRING" id="4081.A0A3Q7IUQ8"/>
<reference evidence="3" key="2">
    <citation type="submission" date="2019-01" db="UniProtKB">
        <authorList>
            <consortium name="EnsemblPlants"/>
        </authorList>
    </citation>
    <scope>IDENTIFICATION</scope>
    <source>
        <strain evidence="3">cv. Heinz 1706</strain>
    </source>
</reference>
<evidence type="ECO:0000256" key="1">
    <source>
        <dbReference type="SAM" id="MobiDB-lite"/>
    </source>
</evidence>
<dbReference type="FunCoup" id="A0A3Q7IUQ8">
    <property type="interactions" value="378"/>
</dbReference>
<name>A0A3Q7IUQ8_SOLLC</name>
<feature type="region of interest" description="Disordered" evidence="1">
    <location>
        <begin position="410"/>
        <end position="434"/>
    </location>
</feature>
<feature type="signal peptide" evidence="2">
    <location>
        <begin position="1"/>
        <end position="22"/>
    </location>
</feature>
<sequence>MFPLLFFNLSLHISHFLQISNAFLPSKIFLHFPSVFFFQMQKPKMGRQSKSRKTENIGKGKVTPMQIAFIVDRYLSDNNFTETRTTFRSEASHLLAKSPVNEAPRSLLSLGDMLDEYISLKEQKVFMDQEKCRLDHEKTRVQNLLNGMQHVMNAYNATTNLTLPSSVGASSSIPKTGALPSTVNGSSPVTSGYYSAHTSGALMSASMPSNTALDTMKFSSPNSIPSTSKRKGLKDVSAAPITAKRSRKHLITNQLPLKDPSTDVQPTSSFKQNNIVNNSAVQLSDPATASDRTPVQGSNVVKSLFSQQIQSPPTNSSGPKTPPRASSSQTDKSISPVEVCSTATSTKNITPSLVTATNRTIISSETIRVSPSKQIFYSIERNHCISTTSPVKNNMKRSIRRDQVKSRLDFGASDNIPCNSEMAAGPDMTSTSESEKEGDIFDMDLSSLDALGVGFNLSELLYDFDLDGDGIDHSCQPTLHSSPDSFSGSPDDSGNVNTDANQMTSHISSTVTEVFSEQGTNVLGSDSLTTTKSVTKCIQILSPVKNIRSLKD</sequence>
<dbReference type="RefSeq" id="XP_004246854.3">
    <property type="nucleotide sequence ID" value="XM_004246806.4"/>
</dbReference>
<dbReference type="EnsemblPlants" id="Solyc09g011820.3.1">
    <property type="protein sequence ID" value="Solyc09g011820.3.1"/>
    <property type="gene ID" value="Solyc09g011820.3"/>
</dbReference>
<keyword evidence="2" id="KW-0732">Signal</keyword>
<accession>A0A3Q7IUQ8</accession>
<evidence type="ECO:0000313" key="3">
    <source>
        <dbReference type="EnsemblPlants" id="Solyc09g011820.3.1"/>
    </source>
</evidence>
<feature type="chain" id="PRO_5018725314" description="LisH domain-containing protein" evidence="2">
    <location>
        <begin position="23"/>
        <end position="552"/>
    </location>
</feature>
<keyword evidence="4" id="KW-1185">Reference proteome</keyword>
<dbReference type="Gramene" id="Solyc09g011820.3.1">
    <property type="protein sequence ID" value="Solyc09g011820.3.1"/>
    <property type="gene ID" value="Solyc09g011820.3"/>
</dbReference>
<reference evidence="3" key="1">
    <citation type="journal article" date="2012" name="Nature">
        <title>The tomato genome sequence provides insights into fleshy fruit evolution.</title>
        <authorList>
            <consortium name="Tomato Genome Consortium"/>
        </authorList>
    </citation>
    <scope>NUCLEOTIDE SEQUENCE [LARGE SCALE GENOMIC DNA]</scope>
    <source>
        <strain evidence="3">cv. Heinz 1706</strain>
    </source>
</reference>
<dbReference type="PANTHER" id="PTHR35117">
    <property type="entry name" value="MYOSIN-M HEAVY PROTEIN"/>
    <property type="match status" value="1"/>
</dbReference>
<dbReference type="AlphaFoldDB" id="A0A3Q7IUQ8"/>
<feature type="region of interest" description="Disordered" evidence="1">
    <location>
        <begin position="475"/>
        <end position="497"/>
    </location>
</feature>
<feature type="compositionally biased region" description="Polar residues" evidence="1">
    <location>
        <begin position="217"/>
        <end position="227"/>
    </location>
</feature>
<dbReference type="GeneID" id="101248040"/>
<evidence type="ECO:0000313" key="4">
    <source>
        <dbReference type="Proteomes" id="UP000004994"/>
    </source>
</evidence>
<dbReference type="InParanoid" id="A0A3Q7IUQ8"/>
<evidence type="ECO:0008006" key="5">
    <source>
        <dbReference type="Google" id="ProtNLM"/>
    </source>
</evidence>
<organism evidence="3">
    <name type="scientific">Solanum lycopersicum</name>
    <name type="common">Tomato</name>
    <name type="synonym">Lycopersicon esculentum</name>
    <dbReference type="NCBI Taxonomy" id="4081"/>
    <lineage>
        <taxon>Eukaryota</taxon>
        <taxon>Viridiplantae</taxon>
        <taxon>Streptophyta</taxon>
        <taxon>Embryophyta</taxon>
        <taxon>Tracheophyta</taxon>
        <taxon>Spermatophyta</taxon>
        <taxon>Magnoliopsida</taxon>
        <taxon>eudicotyledons</taxon>
        <taxon>Gunneridae</taxon>
        <taxon>Pentapetalae</taxon>
        <taxon>asterids</taxon>
        <taxon>lamiids</taxon>
        <taxon>Solanales</taxon>
        <taxon>Solanaceae</taxon>
        <taxon>Solanoideae</taxon>
        <taxon>Solaneae</taxon>
        <taxon>Solanum</taxon>
        <taxon>Solanum subgen. Lycopersicon</taxon>
    </lineage>
</organism>
<evidence type="ECO:0000256" key="2">
    <source>
        <dbReference type="SAM" id="SignalP"/>
    </source>
</evidence>